<gene>
    <name evidence="4" type="ORF">LKE05_13245</name>
</gene>
<feature type="signal peptide" evidence="2">
    <location>
        <begin position="1"/>
        <end position="24"/>
    </location>
</feature>
<keyword evidence="2" id="KW-0732">Signal</keyword>
<evidence type="ECO:0000313" key="4">
    <source>
        <dbReference type="EMBL" id="MCC2211747.1"/>
    </source>
</evidence>
<dbReference type="Proteomes" id="UP001198242">
    <property type="component" value="Unassembled WGS sequence"/>
</dbReference>
<dbReference type="PROSITE" id="PS51272">
    <property type="entry name" value="SLH"/>
    <property type="match status" value="2"/>
</dbReference>
<dbReference type="InterPro" id="IPR001119">
    <property type="entry name" value="SLH_dom"/>
</dbReference>
<keyword evidence="1" id="KW-0677">Repeat</keyword>
<sequence>MKKKFVLGVLCVSMILAAGIGVSAEVSENHSQWAEESLISADEAGLLPNFFSDRDLTANISRIDFCHLAYKMLEQKSLISDNNVKSSFADTDDNEVAFLANSGIINGRSETKFAPNDDITREEAAVILTNTAEFMDVKEDITLFDTVFSDYDTVSDWAKESVRKMDSLGIMRGVGDNNFSPKSNYTMEQSAVTMLKLFNLDVSDYASNVYEVKIDGDLSIFNGKNKQWIKKDGKTIFTYDGPEDNTLDNERSFIFFEKSGKWYYYIHNNKSNVSAGYNKCSDIYSAETGEIVYKLNAVLLQSNKKDTVDFADDYYRVIKHSEYGGEGAFSVEGMKVYSYDGEEIASSSYDSKNGGGSLDTSAYPCNNRQIRIDFEKVDTDSAEYWVPGENLLAKYPYTYKEYGNSQAVREPISYIVADTLKGYTPVKLSVPDWNGNNYAVFNVDGIPVYKSNTEIFTMIYEGDLCIGEIKGDSIQVSDAKKNQYITTLEWDKDKYNTVDKYVHEYLAKNIESECFSPNGSYTVHGYNMLKCSPYSLYTFWKEKEFSGYTPVYTYYGDGEEYRDRYFLYNPDGKIIVESSWKIYLIEYDGRACYTTERVEPNDQYWSGEKVCTDVYDLKTGELVARPNYINVEKYMK</sequence>
<proteinExistence type="predicted"/>
<feature type="chain" id="PRO_5042073205" evidence="2">
    <location>
        <begin position="25"/>
        <end position="636"/>
    </location>
</feature>
<evidence type="ECO:0000256" key="1">
    <source>
        <dbReference type="ARBA" id="ARBA00022737"/>
    </source>
</evidence>
<dbReference type="RefSeq" id="WP_308457148.1">
    <property type="nucleotide sequence ID" value="NZ_JAJEQM010000025.1"/>
</dbReference>
<accession>A0AAE3JAR4</accession>
<keyword evidence="5" id="KW-1185">Reference proteome</keyword>
<evidence type="ECO:0000313" key="5">
    <source>
        <dbReference type="Proteomes" id="UP001198242"/>
    </source>
</evidence>
<name>A0AAE3JAR4_9FIRM</name>
<dbReference type="Pfam" id="PF00395">
    <property type="entry name" value="SLH"/>
    <property type="match status" value="2"/>
</dbReference>
<feature type="domain" description="SLH" evidence="3">
    <location>
        <begin position="79"/>
        <end position="142"/>
    </location>
</feature>
<reference evidence="4 5" key="1">
    <citation type="submission" date="2021-10" db="EMBL/GenBank/DDBJ databases">
        <title>Anaerobic single-cell dispensing facilitates the cultivation of human gut bacteria.</title>
        <authorList>
            <person name="Afrizal A."/>
        </authorList>
    </citation>
    <scope>NUCLEOTIDE SEQUENCE [LARGE SCALE GENOMIC DNA]</scope>
    <source>
        <strain evidence="4 5">CLA-AA-H232</strain>
    </source>
</reference>
<dbReference type="EMBL" id="JAJEQM010000025">
    <property type="protein sequence ID" value="MCC2211747.1"/>
    <property type="molecule type" value="Genomic_DNA"/>
</dbReference>
<organism evidence="4 5">
    <name type="scientific">Hominilimicola fabiformis</name>
    <dbReference type="NCBI Taxonomy" id="2885356"/>
    <lineage>
        <taxon>Bacteria</taxon>
        <taxon>Bacillati</taxon>
        <taxon>Bacillota</taxon>
        <taxon>Clostridia</taxon>
        <taxon>Eubacteriales</taxon>
        <taxon>Oscillospiraceae</taxon>
        <taxon>Hominilimicola</taxon>
    </lineage>
</organism>
<protein>
    <submittedName>
        <fullName evidence="4">S-layer homology domain-containing protein</fullName>
    </submittedName>
</protein>
<dbReference type="AlphaFoldDB" id="A0AAE3JAR4"/>
<evidence type="ECO:0000259" key="3">
    <source>
        <dbReference type="PROSITE" id="PS51272"/>
    </source>
</evidence>
<evidence type="ECO:0000256" key="2">
    <source>
        <dbReference type="SAM" id="SignalP"/>
    </source>
</evidence>
<feature type="domain" description="SLH" evidence="3">
    <location>
        <begin position="145"/>
        <end position="208"/>
    </location>
</feature>
<comment type="caution">
    <text evidence="4">The sequence shown here is derived from an EMBL/GenBank/DDBJ whole genome shotgun (WGS) entry which is preliminary data.</text>
</comment>